<dbReference type="InterPro" id="IPR036425">
    <property type="entry name" value="MoaB/Mog-like_dom_sf"/>
</dbReference>
<keyword evidence="6" id="KW-0500">Molybdenum</keyword>
<dbReference type="SUPFAM" id="SSF63867">
    <property type="entry name" value="MoeA C-terminal domain-like"/>
    <property type="match status" value="1"/>
</dbReference>
<dbReference type="InterPro" id="IPR005110">
    <property type="entry name" value="MoeA_linker/N"/>
</dbReference>
<dbReference type="NCBIfam" id="NF045515">
    <property type="entry name" value="Glp_gephyrin"/>
    <property type="match status" value="1"/>
</dbReference>
<evidence type="ECO:0000256" key="2">
    <source>
        <dbReference type="ARBA" id="ARBA00005046"/>
    </source>
</evidence>
<dbReference type="GO" id="GO:0006777">
    <property type="term" value="P:Mo-molybdopterin cofactor biosynthetic process"/>
    <property type="evidence" value="ECO:0007669"/>
    <property type="project" value="UniProtKB-UniRule"/>
</dbReference>
<dbReference type="OrthoDB" id="9804758at2"/>
<dbReference type="PANTHER" id="PTHR10192:SF5">
    <property type="entry name" value="GEPHYRIN"/>
    <property type="match status" value="1"/>
</dbReference>
<dbReference type="Gene3D" id="3.40.980.10">
    <property type="entry name" value="MoaB/Mog-like domain"/>
    <property type="match status" value="1"/>
</dbReference>
<comment type="caution">
    <text evidence="8">The sequence shown here is derived from an EMBL/GenBank/DDBJ whole genome shotgun (WGS) entry which is preliminary data.</text>
</comment>
<dbReference type="GO" id="GO:0005829">
    <property type="term" value="C:cytosol"/>
    <property type="evidence" value="ECO:0007669"/>
    <property type="project" value="TreeGrafter"/>
</dbReference>
<comment type="function">
    <text evidence="1 6">Catalyzes the insertion of molybdate into adenylated molybdopterin with the concomitant release of AMP.</text>
</comment>
<evidence type="ECO:0000256" key="1">
    <source>
        <dbReference type="ARBA" id="ARBA00002901"/>
    </source>
</evidence>
<reference evidence="9" key="1">
    <citation type="submission" date="2017-11" db="EMBL/GenBank/DDBJ databases">
        <authorList>
            <person name="Watanabe M."/>
            <person name="Kojima H."/>
        </authorList>
    </citation>
    <scope>NUCLEOTIDE SEQUENCE [LARGE SCALE GENOMIC DNA]</scope>
    <source>
        <strain evidence="9">Tokyo 01</strain>
    </source>
</reference>
<comment type="similarity">
    <text evidence="3 6">Belongs to the MoeA family.</text>
</comment>
<dbReference type="RefSeq" id="WP_124329547.1">
    <property type="nucleotide sequence ID" value="NZ_BEXT01000001.1"/>
</dbReference>
<evidence type="ECO:0000313" key="8">
    <source>
        <dbReference type="EMBL" id="GBC62371.1"/>
    </source>
</evidence>
<keyword evidence="9" id="KW-1185">Reference proteome</keyword>
<dbReference type="InterPro" id="IPR005111">
    <property type="entry name" value="MoeA_C_domain_IV"/>
</dbReference>
<dbReference type="SMART" id="SM00852">
    <property type="entry name" value="MoCF_biosynth"/>
    <property type="match status" value="1"/>
</dbReference>
<comment type="cofactor">
    <cofactor evidence="6">
        <name>Mg(2+)</name>
        <dbReference type="ChEBI" id="CHEBI:18420"/>
    </cofactor>
</comment>
<dbReference type="Gene3D" id="2.40.340.10">
    <property type="entry name" value="MoeA, C-terminal, domain IV"/>
    <property type="match status" value="1"/>
</dbReference>
<dbReference type="UniPathway" id="UPA00344"/>
<dbReference type="SUPFAM" id="SSF53218">
    <property type="entry name" value="Molybdenum cofactor biosynthesis proteins"/>
    <property type="match status" value="1"/>
</dbReference>
<dbReference type="Pfam" id="PF03454">
    <property type="entry name" value="MoeA_C"/>
    <property type="match status" value="1"/>
</dbReference>
<dbReference type="Gene3D" id="2.170.190.11">
    <property type="entry name" value="Molybdopterin biosynthesis moea protein, domain 3"/>
    <property type="match status" value="1"/>
</dbReference>
<dbReference type="InterPro" id="IPR036135">
    <property type="entry name" value="MoeA_linker/N_sf"/>
</dbReference>
<dbReference type="InterPro" id="IPR036688">
    <property type="entry name" value="MoeA_C_domain_IV_sf"/>
</dbReference>
<dbReference type="Pfam" id="PF03453">
    <property type="entry name" value="MoeA_N"/>
    <property type="match status" value="1"/>
</dbReference>
<feature type="domain" description="MoaB/Mog" evidence="7">
    <location>
        <begin position="185"/>
        <end position="324"/>
    </location>
</feature>
<name>A0A401FZG5_9BACT</name>
<keyword evidence="6" id="KW-0479">Metal-binding</keyword>
<comment type="catalytic activity">
    <reaction evidence="5">
        <text>adenylyl-molybdopterin + molybdate = Mo-molybdopterin + AMP + H(+)</text>
        <dbReference type="Rhea" id="RHEA:35047"/>
        <dbReference type="ChEBI" id="CHEBI:15378"/>
        <dbReference type="ChEBI" id="CHEBI:36264"/>
        <dbReference type="ChEBI" id="CHEBI:62727"/>
        <dbReference type="ChEBI" id="CHEBI:71302"/>
        <dbReference type="ChEBI" id="CHEBI:456215"/>
        <dbReference type="EC" id="2.10.1.1"/>
    </reaction>
</comment>
<accession>A0A401FZG5</accession>
<proteinExistence type="inferred from homology"/>
<dbReference type="NCBIfam" id="TIGR00177">
    <property type="entry name" value="molyb_syn"/>
    <property type="match status" value="1"/>
</dbReference>
<evidence type="ECO:0000256" key="3">
    <source>
        <dbReference type="ARBA" id="ARBA00010763"/>
    </source>
</evidence>
<organism evidence="8 9">
    <name type="scientific">Desulfonema ishimotonii</name>
    <dbReference type="NCBI Taxonomy" id="45657"/>
    <lineage>
        <taxon>Bacteria</taxon>
        <taxon>Pseudomonadati</taxon>
        <taxon>Thermodesulfobacteriota</taxon>
        <taxon>Desulfobacteria</taxon>
        <taxon>Desulfobacterales</taxon>
        <taxon>Desulfococcaceae</taxon>
        <taxon>Desulfonema</taxon>
    </lineage>
</organism>
<evidence type="ECO:0000313" key="9">
    <source>
        <dbReference type="Proteomes" id="UP000288096"/>
    </source>
</evidence>
<evidence type="ECO:0000259" key="7">
    <source>
        <dbReference type="SMART" id="SM00852"/>
    </source>
</evidence>
<dbReference type="AlphaFoldDB" id="A0A401FZG5"/>
<dbReference type="GO" id="GO:0061599">
    <property type="term" value="F:molybdopterin molybdotransferase activity"/>
    <property type="evidence" value="ECO:0007669"/>
    <property type="project" value="UniProtKB-UniRule"/>
</dbReference>
<dbReference type="GO" id="GO:0046872">
    <property type="term" value="F:metal ion binding"/>
    <property type="evidence" value="ECO:0007669"/>
    <property type="project" value="UniProtKB-UniRule"/>
</dbReference>
<comment type="pathway">
    <text evidence="2 6">Cofactor biosynthesis; molybdopterin biosynthesis.</text>
</comment>
<dbReference type="CDD" id="cd00887">
    <property type="entry name" value="MoeA"/>
    <property type="match status" value="1"/>
</dbReference>
<dbReference type="EC" id="2.10.1.1" evidence="6"/>
<evidence type="ECO:0000256" key="4">
    <source>
        <dbReference type="ARBA" id="ARBA00023150"/>
    </source>
</evidence>
<dbReference type="SUPFAM" id="SSF63882">
    <property type="entry name" value="MoeA N-terminal region -like"/>
    <property type="match status" value="1"/>
</dbReference>
<gene>
    <name evidence="8" type="ORF">DENIS_3343</name>
</gene>
<dbReference type="Pfam" id="PF00994">
    <property type="entry name" value="MoCF_biosynth"/>
    <property type="match status" value="1"/>
</dbReference>
<dbReference type="Gene3D" id="3.90.105.10">
    <property type="entry name" value="Molybdopterin biosynthesis moea protein, domain 2"/>
    <property type="match status" value="1"/>
</dbReference>
<dbReference type="PANTHER" id="PTHR10192">
    <property type="entry name" value="MOLYBDOPTERIN BIOSYNTHESIS PROTEIN"/>
    <property type="match status" value="1"/>
</dbReference>
<evidence type="ECO:0000256" key="6">
    <source>
        <dbReference type="RuleBase" id="RU365090"/>
    </source>
</evidence>
<keyword evidence="6" id="KW-0460">Magnesium</keyword>
<protein>
    <recommendedName>
        <fullName evidence="6">Molybdopterin molybdenumtransferase</fullName>
        <ecNumber evidence="6">2.10.1.1</ecNumber>
    </recommendedName>
</protein>
<dbReference type="Proteomes" id="UP000288096">
    <property type="component" value="Unassembled WGS sequence"/>
</dbReference>
<reference evidence="9" key="2">
    <citation type="submission" date="2019-01" db="EMBL/GenBank/DDBJ databases">
        <title>Genome sequence of Desulfonema ishimotonii strain Tokyo 01.</title>
        <authorList>
            <person name="Fukui M."/>
        </authorList>
    </citation>
    <scope>NUCLEOTIDE SEQUENCE [LARGE SCALE GENOMIC DNA]</scope>
    <source>
        <strain evidence="9">Tokyo 01</strain>
    </source>
</reference>
<keyword evidence="6 8" id="KW-0808">Transferase</keyword>
<sequence length="409" mass="43942">MKDFFKVMDLDQVLAFRSDFPKVGTEEIPLTAAVGRILAEDVRSDMNLPYFRRTTVDGYAIQAASGFGASESNPAYLTVSGVISMGESPDFSVGPGKAARISTGGMLPRGADSVVMIEHTEALDETTIEVYKSVAPGQNVIEPGEDFQQDEIILSAGRKIRPQEMGLLAAFGRETVTVYRKPVVSIISTGDEIVPINQRPGVGQIRDINSYTLAGLVREAGGTPLGFDIVRDDYNALLGICSEAVEQSDMVLISGGSSVGMRDFTIEVLADLPQSEILVHGISVSPGKPTILARVGDKPFWGLPGHVVSAMVIFVTVVRPFIEHATGLSEKDHRALGIPARLSRNLASAQGRVDFVRVRLVPKEDGLWAEPVLGKSGLINTMIRADGLIEIGRDTEGLDKGEPVLVMRV</sequence>
<evidence type="ECO:0000256" key="5">
    <source>
        <dbReference type="ARBA" id="ARBA00047317"/>
    </source>
</evidence>
<keyword evidence="4 6" id="KW-0501">Molybdenum cofactor biosynthesis</keyword>
<dbReference type="InterPro" id="IPR038987">
    <property type="entry name" value="MoeA-like"/>
</dbReference>
<dbReference type="EMBL" id="BEXT01000001">
    <property type="protein sequence ID" value="GBC62371.1"/>
    <property type="molecule type" value="Genomic_DNA"/>
</dbReference>
<dbReference type="InterPro" id="IPR001453">
    <property type="entry name" value="MoaB/Mog_dom"/>
</dbReference>